<evidence type="ECO:0000313" key="2">
    <source>
        <dbReference type="WBParaSite" id="RSKR_0001054950.1"/>
    </source>
</evidence>
<protein>
    <submittedName>
        <fullName evidence="2">Uncharacterized protein</fullName>
    </submittedName>
</protein>
<dbReference type="Proteomes" id="UP000095286">
    <property type="component" value="Unplaced"/>
</dbReference>
<name>A0AC35UE29_9BILA</name>
<sequence>MQLVRLFYSSGILVILATMLVAMIQGEQFNRKFEESEEDYNVGFYPDNYRAVFEKVVKGDDGQKEIIFHRALRNLAIGRGDNYRPGK</sequence>
<dbReference type="WBParaSite" id="RSKR_0001054950.1">
    <property type="protein sequence ID" value="RSKR_0001054950.1"/>
    <property type="gene ID" value="RSKR_0001054950"/>
</dbReference>
<proteinExistence type="predicted"/>
<accession>A0AC35UE29</accession>
<organism evidence="1 2">
    <name type="scientific">Rhabditophanes sp. KR3021</name>
    <dbReference type="NCBI Taxonomy" id="114890"/>
    <lineage>
        <taxon>Eukaryota</taxon>
        <taxon>Metazoa</taxon>
        <taxon>Ecdysozoa</taxon>
        <taxon>Nematoda</taxon>
        <taxon>Chromadorea</taxon>
        <taxon>Rhabditida</taxon>
        <taxon>Tylenchina</taxon>
        <taxon>Panagrolaimomorpha</taxon>
        <taxon>Strongyloidoidea</taxon>
        <taxon>Alloionematidae</taxon>
        <taxon>Rhabditophanes</taxon>
    </lineage>
</organism>
<evidence type="ECO:0000313" key="1">
    <source>
        <dbReference type="Proteomes" id="UP000095286"/>
    </source>
</evidence>
<reference evidence="2" key="1">
    <citation type="submission" date="2016-11" db="UniProtKB">
        <authorList>
            <consortium name="WormBaseParasite"/>
        </authorList>
    </citation>
    <scope>IDENTIFICATION</scope>
    <source>
        <strain evidence="2">KR3021</strain>
    </source>
</reference>